<comment type="caution">
    <text evidence="3">The sequence shown here is derived from an EMBL/GenBank/DDBJ whole genome shotgun (WGS) entry which is preliminary data.</text>
</comment>
<evidence type="ECO:0000313" key="4">
    <source>
        <dbReference type="Proteomes" id="UP000605361"/>
    </source>
</evidence>
<keyword evidence="4" id="KW-1185">Reference proteome</keyword>
<accession>A0A931A8C0</accession>
<dbReference type="InterPro" id="IPR001031">
    <property type="entry name" value="Thioesterase"/>
</dbReference>
<organism evidence="3 4">
    <name type="scientific">Nonomuraea cypriaca</name>
    <dbReference type="NCBI Taxonomy" id="1187855"/>
    <lineage>
        <taxon>Bacteria</taxon>
        <taxon>Bacillati</taxon>
        <taxon>Actinomycetota</taxon>
        <taxon>Actinomycetes</taxon>
        <taxon>Streptosporangiales</taxon>
        <taxon>Streptosporangiaceae</taxon>
        <taxon>Nonomuraea</taxon>
    </lineage>
</organism>
<dbReference type="Gene3D" id="3.40.50.1820">
    <property type="entry name" value="alpha/beta hydrolase"/>
    <property type="match status" value="1"/>
</dbReference>
<dbReference type="InterPro" id="IPR029058">
    <property type="entry name" value="AB_hydrolase_fold"/>
</dbReference>
<dbReference type="SUPFAM" id="SSF53474">
    <property type="entry name" value="alpha/beta-Hydrolases"/>
    <property type="match status" value="1"/>
</dbReference>
<dbReference type="EMBL" id="JADOGI010000011">
    <property type="protein sequence ID" value="MBF8185245.1"/>
    <property type="molecule type" value="Genomic_DNA"/>
</dbReference>
<evidence type="ECO:0000256" key="1">
    <source>
        <dbReference type="SAM" id="MobiDB-lite"/>
    </source>
</evidence>
<feature type="compositionally biased region" description="Basic and acidic residues" evidence="1">
    <location>
        <begin position="36"/>
        <end position="48"/>
    </location>
</feature>
<feature type="domain" description="Thioesterase" evidence="2">
    <location>
        <begin position="33"/>
        <end position="85"/>
    </location>
</feature>
<name>A0A931A8C0_9ACTN</name>
<feature type="region of interest" description="Disordered" evidence="1">
    <location>
        <begin position="1"/>
        <end position="48"/>
    </location>
</feature>
<dbReference type="Pfam" id="PF00975">
    <property type="entry name" value="Thioesterase"/>
    <property type="match status" value="1"/>
</dbReference>
<protein>
    <recommendedName>
        <fullName evidence="2">Thioesterase domain-containing protein</fullName>
    </recommendedName>
</protein>
<sequence length="94" mass="10653">MIRQPRIGSHRAHGGQVHRDRLAGWPGLRGRTGRRPPGDRDTHTTVDEARDWARHSQEPFDVKIFPGGHFYLTEQAPAVLTTIREHFATAPPRS</sequence>
<gene>
    <name evidence="3" type="ORF">ITP53_05740</name>
</gene>
<dbReference type="Proteomes" id="UP000605361">
    <property type="component" value="Unassembled WGS sequence"/>
</dbReference>
<proteinExistence type="predicted"/>
<evidence type="ECO:0000259" key="2">
    <source>
        <dbReference type="Pfam" id="PF00975"/>
    </source>
</evidence>
<dbReference type="RefSeq" id="WP_195894231.1">
    <property type="nucleotide sequence ID" value="NZ_JADOGI010000011.1"/>
</dbReference>
<dbReference type="AlphaFoldDB" id="A0A931A8C0"/>
<reference evidence="3" key="1">
    <citation type="submission" date="2020-11" db="EMBL/GenBank/DDBJ databases">
        <title>Whole-genome analyses of Nonomuraea sp. K274.</title>
        <authorList>
            <person name="Veyisoglu A."/>
        </authorList>
    </citation>
    <scope>NUCLEOTIDE SEQUENCE</scope>
    <source>
        <strain evidence="3">K274</strain>
    </source>
</reference>
<evidence type="ECO:0000313" key="3">
    <source>
        <dbReference type="EMBL" id="MBF8185245.1"/>
    </source>
</evidence>